<dbReference type="InterPro" id="IPR001763">
    <property type="entry name" value="Rhodanese-like_dom"/>
</dbReference>
<gene>
    <name evidence="2" type="ORF">IAA17_02430</name>
</gene>
<dbReference type="PROSITE" id="PS50206">
    <property type="entry name" value="RHODANESE_3"/>
    <property type="match status" value="1"/>
</dbReference>
<proteinExistence type="predicted"/>
<name>A0A9D2GH34_9FIRM</name>
<dbReference type="SMART" id="SM00450">
    <property type="entry name" value="RHOD"/>
    <property type="match status" value="1"/>
</dbReference>
<dbReference type="Proteomes" id="UP000824101">
    <property type="component" value="Unassembled WGS sequence"/>
</dbReference>
<organism evidence="2 3">
    <name type="scientific">Candidatus Lachnoclostridium stercorigallinarum</name>
    <dbReference type="NCBI Taxonomy" id="2838634"/>
    <lineage>
        <taxon>Bacteria</taxon>
        <taxon>Bacillati</taxon>
        <taxon>Bacillota</taxon>
        <taxon>Clostridia</taxon>
        <taxon>Lachnospirales</taxon>
        <taxon>Lachnospiraceae</taxon>
    </lineage>
</organism>
<dbReference type="InterPro" id="IPR036873">
    <property type="entry name" value="Rhodanese-like_dom_sf"/>
</dbReference>
<evidence type="ECO:0000259" key="1">
    <source>
        <dbReference type="PROSITE" id="PS50206"/>
    </source>
</evidence>
<dbReference type="Gene3D" id="3.40.250.10">
    <property type="entry name" value="Rhodanese-like domain"/>
    <property type="match status" value="1"/>
</dbReference>
<dbReference type="PANTHER" id="PTHR43031:SF1">
    <property type="entry name" value="PYRIDINE NUCLEOTIDE-DISULPHIDE OXIDOREDUCTASE"/>
    <property type="match status" value="1"/>
</dbReference>
<dbReference type="PANTHER" id="PTHR43031">
    <property type="entry name" value="FAD-DEPENDENT OXIDOREDUCTASE"/>
    <property type="match status" value="1"/>
</dbReference>
<accession>A0A9D2GH34</accession>
<dbReference type="InterPro" id="IPR050229">
    <property type="entry name" value="GlpE_sulfurtransferase"/>
</dbReference>
<dbReference type="CDD" id="cd00158">
    <property type="entry name" value="RHOD"/>
    <property type="match status" value="1"/>
</dbReference>
<evidence type="ECO:0000313" key="2">
    <source>
        <dbReference type="EMBL" id="HIZ78631.1"/>
    </source>
</evidence>
<comment type="caution">
    <text evidence="2">The sequence shown here is derived from an EMBL/GenBank/DDBJ whole genome shotgun (WGS) entry which is preliminary data.</text>
</comment>
<protein>
    <submittedName>
        <fullName evidence="2">Rhodanese-like domain-containing protein</fullName>
    </submittedName>
</protein>
<reference evidence="2" key="1">
    <citation type="journal article" date="2021" name="PeerJ">
        <title>Extensive microbial diversity within the chicken gut microbiome revealed by metagenomics and culture.</title>
        <authorList>
            <person name="Gilroy R."/>
            <person name="Ravi A."/>
            <person name="Getino M."/>
            <person name="Pursley I."/>
            <person name="Horton D.L."/>
            <person name="Alikhan N.F."/>
            <person name="Baker D."/>
            <person name="Gharbi K."/>
            <person name="Hall N."/>
            <person name="Watson M."/>
            <person name="Adriaenssens E.M."/>
            <person name="Foster-Nyarko E."/>
            <person name="Jarju S."/>
            <person name="Secka A."/>
            <person name="Antonio M."/>
            <person name="Oren A."/>
            <person name="Chaudhuri R.R."/>
            <person name="La Ragione R."/>
            <person name="Hildebrand F."/>
            <person name="Pallen M.J."/>
        </authorList>
    </citation>
    <scope>NUCLEOTIDE SEQUENCE</scope>
    <source>
        <strain evidence="2">ChiBcec1-1093</strain>
    </source>
</reference>
<dbReference type="SUPFAM" id="SSF52821">
    <property type="entry name" value="Rhodanese/Cell cycle control phosphatase"/>
    <property type="match status" value="1"/>
</dbReference>
<feature type="domain" description="Rhodanese" evidence="1">
    <location>
        <begin position="17"/>
        <end position="104"/>
    </location>
</feature>
<sequence length="120" mass="13487">MPYPTITWDVLDRWIENGTDMVLVDLRTGPEYEAAHLRGAVSLPYGELGARYRELPAEKLLVFYCSRGAQSMRACGHLSRMGCRAVNLAGGLHYYRGKFLEAGGESHGNVDRNGRQDLQW</sequence>
<evidence type="ECO:0000313" key="3">
    <source>
        <dbReference type="Proteomes" id="UP000824101"/>
    </source>
</evidence>
<dbReference type="EMBL" id="DXBC01000040">
    <property type="protein sequence ID" value="HIZ78631.1"/>
    <property type="molecule type" value="Genomic_DNA"/>
</dbReference>
<dbReference type="Pfam" id="PF00581">
    <property type="entry name" value="Rhodanese"/>
    <property type="match status" value="1"/>
</dbReference>
<reference evidence="2" key="2">
    <citation type="submission" date="2021-04" db="EMBL/GenBank/DDBJ databases">
        <authorList>
            <person name="Gilroy R."/>
        </authorList>
    </citation>
    <scope>NUCLEOTIDE SEQUENCE</scope>
    <source>
        <strain evidence="2">ChiBcec1-1093</strain>
    </source>
</reference>
<dbReference type="AlphaFoldDB" id="A0A9D2GH34"/>